<reference evidence="6 7" key="1">
    <citation type="submission" date="2017-08" db="EMBL/GenBank/DDBJ databases">
        <title>Burning lignite coal seam in the remote Altai Mountains harbors a hydrogen-driven thermophilic microbial community.</title>
        <authorList>
            <person name="Kadnikov V.V."/>
            <person name="Mardanov A.V."/>
            <person name="Ivasenko D."/>
            <person name="Beletsky A.V."/>
            <person name="Karnachuk O.V."/>
            <person name="Ravin N.V."/>
        </authorList>
    </citation>
    <scope>NUCLEOTIDE SEQUENCE [LARGE SCALE GENOMIC DNA]</scope>
    <source>
        <strain evidence="6">AL31</strain>
    </source>
</reference>
<gene>
    <name evidence="6" type="ORF">BLITH_0636</name>
</gene>
<dbReference type="GO" id="GO:0009898">
    <property type="term" value="C:cytoplasmic side of plasma membrane"/>
    <property type="evidence" value="ECO:0007669"/>
    <property type="project" value="TreeGrafter"/>
</dbReference>
<dbReference type="PANTHER" id="PTHR32432">
    <property type="entry name" value="CELL DIVISION PROTEIN FTSA-RELATED"/>
    <property type="match status" value="1"/>
</dbReference>
<evidence type="ECO:0000313" key="7">
    <source>
        <dbReference type="Proteomes" id="UP000244016"/>
    </source>
</evidence>
<dbReference type="InterPro" id="IPR020823">
    <property type="entry name" value="Cell_div_FtsA"/>
</dbReference>
<dbReference type="InterPro" id="IPR050696">
    <property type="entry name" value="FtsA/MreB"/>
</dbReference>
<sequence>MVSRSVIAAVDVGTHRVRVVVGERRGYTLYVRGATGAPIAGTAKSRPRESLDVLPALRRALEEAEAMAHATPEVLVIGVGGAEAEIAPVRVSARWDSRTTVDDAEVEALVAAAQSEGEGAYVPEVLPRRFFLDGAQLADPRGHAGRELVFEGWQVRVSEEVLEAYRSLLDRLDREAVYRFRPFAVLELLTHAEERREGVVVVDVGGWTTELIAVKGSERLVVETLPFGGAYLTRDVARVLGISLAEAEQLKLMHGVAHVQEAADAEVFPLPSEGGGAYLRQTELAQILEARLEEILTLVRSRLEELALDPLATYVFTGGTAALPGFTGLVRRLFPGSVRIGYPQYMGVRHPSLSGAVALLHAEALAGFAEEGIRRHEGIREEGWIRRVREWLLERF</sequence>
<dbReference type="Pfam" id="PF14450">
    <property type="entry name" value="FtsA"/>
    <property type="match status" value="1"/>
</dbReference>
<evidence type="ECO:0000259" key="5">
    <source>
        <dbReference type="SMART" id="SM00842"/>
    </source>
</evidence>
<dbReference type="Proteomes" id="UP000244016">
    <property type="component" value="Unassembled WGS sequence"/>
</dbReference>
<dbReference type="SMART" id="SM00842">
    <property type="entry name" value="FtsA"/>
    <property type="match status" value="1"/>
</dbReference>
<dbReference type="InterPro" id="IPR003494">
    <property type="entry name" value="SHS2_FtsA"/>
</dbReference>
<keyword evidence="3" id="KW-0472">Membrane</keyword>
<evidence type="ECO:0000256" key="3">
    <source>
        <dbReference type="ARBA" id="ARBA00023136"/>
    </source>
</evidence>
<feature type="domain" description="SHS2" evidence="5">
    <location>
        <begin position="7"/>
        <end position="168"/>
    </location>
</feature>
<dbReference type="SUPFAM" id="SSF53067">
    <property type="entry name" value="Actin-like ATPase domain"/>
    <property type="match status" value="2"/>
</dbReference>
<dbReference type="PANTHER" id="PTHR32432:SF4">
    <property type="entry name" value="CELL DIVISION PROTEIN FTSA"/>
    <property type="match status" value="1"/>
</dbReference>
<comment type="caution">
    <text evidence="6">The sequence shown here is derived from an EMBL/GenBank/DDBJ whole genome shotgun (WGS) entry which is preliminary data.</text>
</comment>
<dbReference type="Gene3D" id="3.30.420.40">
    <property type="match status" value="1"/>
</dbReference>
<evidence type="ECO:0000313" key="6">
    <source>
        <dbReference type="EMBL" id="PTQ52457.1"/>
    </source>
</evidence>
<keyword evidence="2 6" id="KW-0132">Cell division</keyword>
<dbReference type="PIRSF" id="PIRSF003101">
    <property type="entry name" value="FtsA"/>
    <property type="match status" value="1"/>
</dbReference>
<protein>
    <submittedName>
        <fullName evidence="6">Cell division protein FtsA</fullName>
    </submittedName>
</protein>
<dbReference type="EMBL" id="PEBW01000002">
    <property type="protein sequence ID" value="PTQ52457.1"/>
    <property type="molecule type" value="Genomic_DNA"/>
</dbReference>
<proteinExistence type="predicted"/>
<dbReference type="GO" id="GO:0032153">
    <property type="term" value="C:cell division site"/>
    <property type="evidence" value="ECO:0007669"/>
    <property type="project" value="TreeGrafter"/>
</dbReference>
<dbReference type="AlphaFoldDB" id="A0A2T5G8E5"/>
<dbReference type="GO" id="GO:0051301">
    <property type="term" value="P:cell division"/>
    <property type="evidence" value="ECO:0007669"/>
    <property type="project" value="UniProtKB-KW"/>
</dbReference>
<accession>A0A2T5G8E5</accession>
<evidence type="ECO:0000256" key="2">
    <source>
        <dbReference type="ARBA" id="ARBA00022618"/>
    </source>
</evidence>
<dbReference type="InterPro" id="IPR043129">
    <property type="entry name" value="ATPase_NBD"/>
</dbReference>
<keyword evidence="4" id="KW-0131">Cell cycle</keyword>
<keyword evidence="1" id="KW-1003">Cell membrane</keyword>
<name>A0A2T5G8E5_9BACL</name>
<evidence type="ECO:0000256" key="4">
    <source>
        <dbReference type="ARBA" id="ARBA00023306"/>
    </source>
</evidence>
<organism evidence="6 7">
    <name type="scientific">Brockia lithotrophica</name>
    <dbReference type="NCBI Taxonomy" id="933949"/>
    <lineage>
        <taxon>Bacteria</taxon>
        <taxon>Bacillati</taxon>
        <taxon>Bacillota</taxon>
        <taxon>Bacilli</taxon>
        <taxon>Bacillales</taxon>
        <taxon>Bacillales Family X. Incertae Sedis</taxon>
        <taxon>Brockia</taxon>
    </lineage>
</organism>
<evidence type="ECO:0000256" key="1">
    <source>
        <dbReference type="ARBA" id="ARBA00022475"/>
    </source>
</evidence>